<feature type="chain" id="PRO_5037111214" evidence="7">
    <location>
        <begin position="24"/>
        <end position="234"/>
    </location>
</feature>
<dbReference type="Gene3D" id="3.30.2010.10">
    <property type="entry name" value="Metalloproteases ('zincins'), catalytic domain"/>
    <property type="match status" value="1"/>
</dbReference>
<keyword evidence="3 6" id="KW-0378">Hydrolase</keyword>
<protein>
    <submittedName>
        <fullName evidence="9">Peptidase M48</fullName>
    </submittedName>
</protein>
<proteinExistence type="inferred from homology"/>
<sequence length="234" mass="25014">MRVRGLAALLLAMALGACSVPVAQGPDMGLPSGPRPQAEVAAQRFVNVVKVVKPVAERECRQHGNRRNCNFIIAVDDRPEQPVNAFQSIDASGRPVIVFTLSLIADVANEDELAFIMSHEAAHHILDHLSRQQVNAEAGAVILGSLARASGADITSVELATRIGATVGARNYSKDYELEADALGAQIAQRAGFDALRGALYFTRIPDPGDRFLGTHPPNASRMDVVRRSVAIGF</sequence>
<organism evidence="9 10">
    <name type="scientific">Pseudooceanicola nanhaiensis</name>
    <dbReference type="NCBI Taxonomy" id="375761"/>
    <lineage>
        <taxon>Bacteria</taxon>
        <taxon>Pseudomonadati</taxon>
        <taxon>Pseudomonadota</taxon>
        <taxon>Alphaproteobacteria</taxon>
        <taxon>Rhodobacterales</taxon>
        <taxon>Paracoccaceae</taxon>
        <taxon>Pseudooceanicola</taxon>
    </lineage>
</organism>
<dbReference type="PANTHER" id="PTHR22726:SF1">
    <property type="entry name" value="METALLOENDOPEPTIDASE OMA1, MITOCHONDRIAL"/>
    <property type="match status" value="1"/>
</dbReference>
<dbReference type="RefSeq" id="WP_028287493.1">
    <property type="nucleotide sequence ID" value="NZ_BMLF01000002.1"/>
</dbReference>
<dbReference type="PANTHER" id="PTHR22726">
    <property type="entry name" value="METALLOENDOPEPTIDASE OMA1"/>
    <property type="match status" value="1"/>
</dbReference>
<feature type="signal peptide" evidence="7">
    <location>
        <begin position="1"/>
        <end position="23"/>
    </location>
</feature>
<dbReference type="AlphaFoldDB" id="A0A917WFU9"/>
<dbReference type="GO" id="GO:0046872">
    <property type="term" value="F:metal ion binding"/>
    <property type="evidence" value="ECO:0007669"/>
    <property type="project" value="UniProtKB-KW"/>
</dbReference>
<dbReference type="Proteomes" id="UP000649829">
    <property type="component" value="Unassembled WGS sequence"/>
</dbReference>
<dbReference type="GO" id="GO:0016020">
    <property type="term" value="C:membrane"/>
    <property type="evidence" value="ECO:0007669"/>
    <property type="project" value="TreeGrafter"/>
</dbReference>
<evidence type="ECO:0000256" key="4">
    <source>
        <dbReference type="ARBA" id="ARBA00022833"/>
    </source>
</evidence>
<dbReference type="InterPro" id="IPR001915">
    <property type="entry name" value="Peptidase_M48"/>
</dbReference>
<evidence type="ECO:0000313" key="10">
    <source>
        <dbReference type="Proteomes" id="UP000649829"/>
    </source>
</evidence>
<evidence type="ECO:0000256" key="7">
    <source>
        <dbReference type="SAM" id="SignalP"/>
    </source>
</evidence>
<keyword evidence="1 6" id="KW-0645">Protease</keyword>
<evidence type="ECO:0000256" key="6">
    <source>
        <dbReference type="RuleBase" id="RU003983"/>
    </source>
</evidence>
<comment type="cofactor">
    <cofactor evidence="6">
        <name>Zn(2+)</name>
        <dbReference type="ChEBI" id="CHEBI:29105"/>
    </cofactor>
    <text evidence="6">Binds 1 zinc ion per subunit.</text>
</comment>
<evidence type="ECO:0000256" key="2">
    <source>
        <dbReference type="ARBA" id="ARBA00022723"/>
    </source>
</evidence>
<gene>
    <name evidence="9" type="ORF">GCM10011534_26630</name>
</gene>
<reference evidence="9" key="2">
    <citation type="submission" date="2020-09" db="EMBL/GenBank/DDBJ databases">
        <authorList>
            <person name="Sun Q."/>
            <person name="Zhou Y."/>
        </authorList>
    </citation>
    <scope>NUCLEOTIDE SEQUENCE</scope>
    <source>
        <strain evidence="9">CGMCC 1.6293</strain>
    </source>
</reference>
<dbReference type="InterPro" id="IPR051156">
    <property type="entry name" value="Mito/Outer_Membr_Metalloprot"/>
</dbReference>
<dbReference type="GO" id="GO:0004222">
    <property type="term" value="F:metalloendopeptidase activity"/>
    <property type="evidence" value="ECO:0007669"/>
    <property type="project" value="InterPro"/>
</dbReference>
<keyword evidence="7" id="KW-0732">Signal</keyword>
<evidence type="ECO:0000313" key="9">
    <source>
        <dbReference type="EMBL" id="GGM03494.1"/>
    </source>
</evidence>
<keyword evidence="10" id="KW-1185">Reference proteome</keyword>
<evidence type="ECO:0000259" key="8">
    <source>
        <dbReference type="Pfam" id="PF01435"/>
    </source>
</evidence>
<dbReference type="GO" id="GO:0051603">
    <property type="term" value="P:proteolysis involved in protein catabolic process"/>
    <property type="evidence" value="ECO:0007669"/>
    <property type="project" value="TreeGrafter"/>
</dbReference>
<evidence type="ECO:0000256" key="5">
    <source>
        <dbReference type="ARBA" id="ARBA00023049"/>
    </source>
</evidence>
<keyword evidence="4 6" id="KW-0862">Zinc</keyword>
<evidence type="ECO:0000256" key="3">
    <source>
        <dbReference type="ARBA" id="ARBA00022801"/>
    </source>
</evidence>
<dbReference type="CDD" id="cd07324">
    <property type="entry name" value="M48C_Oma1-like"/>
    <property type="match status" value="1"/>
</dbReference>
<dbReference type="EMBL" id="BMLF01000002">
    <property type="protein sequence ID" value="GGM03494.1"/>
    <property type="molecule type" value="Genomic_DNA"/>
</dbReference>
<keyword evidence="2" id="KW-0479">Metal-binding</keyword>
<reference evidence="9" key="1">
    <citation type="journal article" date="2014" name="Int. J. Syst. Evol. Microbiol.">
        <title>Complete genome sequence of Corynebacterium casei LMG S-19264T (=DSM 44701T), isolated from a smear-ripened cheese.</title>
        <authorList>
            <consortium name="US DOE Joint Genome Institute (JGI-PGF)"/>
            <person name="Walter F."/>
            <person name="Albersmeier A."/>
            <person name="Kalinowski J."/>
            <person name="Ruckert C."/>
        </authorList>
    </citation>
    <scope>NUCLEOTIDE SEQUENCE</scope>
    <source>
        <strain evidence="9">CGMCC 1.6293</strain>
    </source>
</reference>
<accession>A0A917WFU9</accession>
<name>A0A917WFU9_9RHOB</name>
<feature type="domain" description="Peptidase M48" evidence="8">
    <location>
        <begin position="71"/>
        <end position="227"/>
    </location>
</feature>
<dbReference type="Pfam" id="PF01435">
    <property type="entry name" value="Peptidase_M48"/>
    <property type="match status" value="1"/>
</dbReference>
<evidence type="ECO:0000256" key="1">
    <source>
        <dbReference type="ARBA" id="ARBA00022670"/>
    </source>
</evidence>
<comment type="similarity">
    <text evidence="6">Belongs to the peptidase M48 family.</text>
</comment>
<dbReference type="PROSITE" id="PS51257">
    <property type="entry name" value="PROKAR_LIPOPROTEIN"/>
    <property type="match status" value="1"/>
</dbReference>
<comment type="caution">
    <text evidence="9">The sequence shown here is derived from an EMBL/GenBank/DDBJ whole genome shotgun (WGS) entry which is preliminary data.</text>
</comment>
<keyword evidence="5 6" id="KW-0482">Metalloprotease</keyword>